<feature type="compositionally biased region" description="Basic and acidic residues" evidence="1">
    <location>
        <begin position="352"/>
        <end position="365"/>
    </location>
</feature>
<feature type="region of interest" description="Disordered" evidence="1">
    <location>
        <begin position="351"/>
        <end position="384"/>
    </location>
</feature>
<keyword evidence="2" id="KW-0472">Membrane</keyword>
<reference evidence="3" key="1">
    <citation type="journal article" date="2021" name="Proc. Natl. Acad. Sci. U.S.A.">
        <title>A Catalog of Tens of Thousands of Viruses from Human Metagenomes Reveals Hidden Associations with Chronic Diseases.</title>
        <authorList>
            <person name="Tisza M.J."/>
            <person name="Buck C.B."/>
        </authorList>
    </citation>
    <scope>NUCLEOTIDE SEQUENCE</scope>
    <source>
        <strain evidence="3">CtcyQ27</strain>
    </source>
</reference>
<feature type="transmembrane region" description="Helical" evidence="2">
    <location>
        <begin position="259"/>
        <end position="279"/>
    </location>
</feature>
<sequence>MIKKYADIVYEYFDPSNSTEFRTLMNLNEEQQDRVLANLATKLYDHIVNEITDIDFGDIPTSKGDITRIPNYLDMVDCINIIHDICVRFKQPTTATDTLFKAIQNLKDTKEIWRKSFDIKAGLGMNTYNTLALGIVCSVSLLISSAIEFIKNQEGDFEFLINKVGMQKSLDSVLFKSLKEFNDGCADGTFMKAIIIANNSKVNISEAEVVSFDEAAMIDTLVRTAKEFINSHGPGFMKNGFNKAKAFASDIAKGADATMTGAGIVTGIGGLIVIVAVLLPTIRNAVHWFFSSKQKLSDYFAIQASLLEINANNVKYMNSKSSTEREKIAEKQMKWVSRFREISNKLSVNMSKAEKSAKNKLEQESNQKLTMNDVEKPSNVSALF</sequence>
<evidence type="ECO:0000313" key="3">
    <source>
        <dbReference type="EMBL" id="DAF93167.1"/>
    </source>
</evidence>
<keyword evidence="2" id="KW-0812">Transmembrane</keyword>
<accession>A0A8S5UFA2</accession>
<evidence type="ECO:0000256" key="2">
    <source>
        <dbReference type="SAM" id="Phobius"/>
    </source>
</evidence>
<organism evidence="3">
    <name type="scientific">Myoviridae sp. ctcyQ27</name>
    <dbReference type="NCBI Taxonomy" id="2825139"/>
    <lineage>
        <taxon>Viruses</taxon>
        <taxon>Duplodnaviria</taxon>
        <taxon>Heunggongvirae</taxon>
        <taxon>Uroviricota</taxon>
        <taxon>Caudoviricetes</taxon>
    </lineage>
</organism>
<protein>
    <submittedName>
        <fullName evidence="3">Uncharacterized protein</fullName>
    </submittedName>
</protein>
<evidence type="ECO:0000256" key="1">
    <source>
        <dbReference type="SAM" id="MobiDB-lite"/>
    </source>
</evidence>
<name>A0A8S5UFA2_9CAUD</name>
<keyword evidence="2" id="KW-1133">Transmembrane helix</keyword>
<proteinExistence type="predicted"/>
<dbReference type="EMBL" id="BK016080">
    <property type="protein sequence ID" value="DAF93167.1"/>
    <property type="molecule type" value="Genomic_DNA"/>
</dbReference>